<dbReference type="AlphaFoldDB" id="A0A1X0RQD2"/>
<reference evidence="1 2" key="1">
    <citation type="journal article" date="2016" name="Proc. Natl. Acad. Sci. U.S.A.">
        <title>Lipid metabolic changes in an early divergent fungus govern the establishment of a mutualistic symbiosis with endobacteria.</title>
        <authorList>
            <person name="Lastovetsky O.A."/>
            <person name="Gaspar M.L."/>
            <person name="Mondo S.J."/>
            <person name="LaButti K.M."/>
            <person name="Sandor L."/>
            <person name="Grigoriev I.V."/>
            <person name="Henry S.A."/>
            <person name="Pawlowska T.E."/>
        </authorList>
    </citation>
    <scope>NUCLEOTIDE SEQUENCE [LARGE SCALE GENOMIC DNA]</scope>
    <source>
        <strain evidence="1 2">ATCC 11559</strain>
    </source>
</reference>
<feature type="non-terminal residue" evidence="1">
    <location>
        <position position="1"/>
    </location>
</feature>
<dbReference type="VEuPathDB" id="FungiDB:BCV72DRAFT_207318"/>
<dbReference type="Proteomes" id="UP000242381">
    <property type="component" value="Unassembled WGS sequence"/>
</dbReference>
<name>A0A1X0RQD2_RHIZD</name>
<organism evidence="1 2">
    <name type="scientific">Rhizopus microsporus</name>
    <dbReference type="NCBI Taxonomy" id="58291"/>
    <lineage>
        <taxon>Eukaryota</taxon>
        <taxon>Fungi</taxon>
        <taxon>Fungi incertae sedis</taxon>
        <taxon>Mucoromycota</taxon>
        <taxon>Mucoromycotina</taxon>
        <taxon>Mucoromycetes</taxon>
        <taxon>Mucorales</taxon>
        <taxon>Mucorineae</taxon>
        <taxon>Rhizopodaceae</taxon>
        <taxon>Rhizopus</taxon>
    </lineage>
</organism>
<feature type="non-terminal residue" evidence="1">
    <location>
        <position position="150"/>
    </location>
</feature>
<accession>A0A1X0RQD2</accession>
<evidence type="ECO:0000313" key="2">
    <source>
        <dbReference type="Proteomes" id="UP000242381"/>
    </source>
</evidence>
<gene>
    <name evidence="1" type="ORF">BCV71DRAFT_160254</name>
</gene>
<proteinExistence type="predicted"/>
<evidence type="ECO:0000313" key="1">
    <source>
        <dbReference type="EMBL" id="ORE14210.1"/>
    </source>
</evidence>
<protein>
    <submittedName>
        <fullName evidence="1">Uncharacterized protein</fullName>
    </submittedName>
</protein>
<dbReference type="EMBL" id="KV921484">
    <property type="protein sequence ID" value="ORE14210.1"/>
    <property type="molecule type" value="Genomic_DNA"/>
</dbReference>
<sequence>LNIIRSAIASVYRVIHLHRPPIASDQLVIQYFEARRRKEEKLPNSTQEIYDVKVLLQATLSWGSTSELTMSKLQLKTLTLLTIATTWRQRSDMGTLQFREVKFQMKEGVEDEPLGVTLTARNPKELRPKQSKLGAIENRVACPAHTLWTF</sequence>